<organism evidence="3 4">
    <name type="scientific">Pelotalea chapellei</name>
    <dbReference type="NCBI Taxonomy" id="44671"/>
    <lineage>
        <taxon>Bacteria</taxon>
        <taxon>Pseudomonadati</taxon>
        <taxon>Thermodesulfobacteriota</taxon>
        <taxon>Desulfuromonadia</taxon>
        <taxon>Geobacterales</taxon>
        <taxon>Geobacteraceae</taxon>
        <taxon>Pelotalea</taxon>
    </lineage>
</organism>
<feature type="domain" description="Glycosyltransferase 2-like" evidence="1">
    <location>
        <begin position="578"/>
        <end position="702"/>
    </location>
</feature>
<dbReference type="InterPro" id="IPR050834">
    <property type="entry name" value="Glycosyltransf_2"/>
</dbReference>
<dbReference type="SUPFAM" id="SSF53448">
    <property type="entry name" value="Nucleotide-diphospho-sugar transferases"/>
    <property type="match status" value="3"/>
</dbReference>
<evidence type="ECO:0000259" key="1">
    <source>
        <dbReference type="Pfam" id="PF00535"/>
    </source>
</evidence>
<dbReference type="InterPro" id="IPR013216">
    <property type="entry name" value="Methyltransf_11"/>
</dbReference>
<keyword evidence="4" id="KW-1185">Reference proteome</keyword>
<dbReference type="RefSeq" id="WP_214299999.1">
    <property type="nucleotide sequence ID" value="NZ_JAHDYS010000012.1"/>
</dbReference>
<feature type="domain" description="Methyltransferase type 11" evidence="2">
    <location>
        <begin position="412"/>
        <end position="459"/>
    </location>
</feature>
<dbReference type="Gene3D" id="3.40.50.2000">
    <property type="entry name" value="Glycogen Phosphorylase B"/>
    <property type="match status" value="2"/>
</dbReference>
<dbReference type="PANTHER" id="PTHR43685:SF11">
    <property type="entry name" value="GLYCOSYLTRANSFERASE TAGX-RELATED"/>
    <property type="match status" value="1"/>
</dbReference>
<dbReference type="InterPro" id="IPR029044">
    <property type="entry name" value="Nucleotide-diphossugar_trans"/>
</dbReference>
<dbReference type="SUPFAM" id="SSF53756">
    <property type="entry name" value="UDP-Glycosyltransferase/glycogen phosphorylase"/>
    <property type="match status" value="1"/>
</dbReference>
<feature type="domain" description="Glycosyltransferase 2-like" evidence="1">
    <location>
        <begin position="836"/>
        <end position="944"/>
    </location>
</feature>
<dbReference type="SUPFAM" id="SSF53335">
    <property type="entry name" value="S-adenosyl-L-methionine-dependent methyltransferases"/>
    <property type="match status" value="1"/>
</dbReference>
<dbReference type="Gene3D" id="3.40.50.150">
    <property type="entry name" value="Vaccinia Virus protein VP39"/>
    <property type="match status" value="1"/>
</dbReference>
<protein>
    <submittedName>
        <fullName evidence="3">Glycosyltransferase</fullName>
        <ecNumber evidence="3">2.4.-.-</ecNumber>
    </submittedName>
</protein>
<evidence type="ECO:0000313" key="3">
    <source>
        <dbReference type="EMBL" id="MBT1072720.1"/>
    </source>
</evidence>
<dbReference type="Proteomes" id="UP000784128">
    <property type="component" value="Unassembled WGS sequence"/>
</dbReference>
<comment type="caution">
    <text evidence="3">The sequence shown here is derived from an EMBL/GenBank/DDBJ whole genome shotgun (WGS) entry which is preliminary data.</text>
</comment>
<dbReference type="PANTHER" id="PTHR43685">
    <property type="entry name" value="GLYCOSYLTRANSFERASE"/>
    <property type="match status" value="1"/>
</dbReference>
<proteinExistence type="predicted"/>
<dbReference type="EC" id="2.4.-.-" evidence="3"/>
<dbReference type="Gene3D" id="3.90.550.10">
    <property type="entry name" value="Spore Coat Polysaccharide Biosynthesis Protein SpsA, Chain A"/>
    <property type="match status" value="3"/>
</dbReference>
<dbReference type="InterPro" id="IPR029063">
    <property type="entry name" value="SAM-dependent_MTases_sf"/>
</dbReference>
<gene>
    <name evidence="3" type="ORF">KJB30_13060</name>
</gene>
<sequence length="1485" mass="167914">MTRTYCTYFDSNYLMKGLALIESLNQRETSPFRLFVVCLDGQTQSILEKLDHPNVVPVPLQRIEQGDEALCSARGNRSLVEYYWTLTPTVILRFLEEVPPGDSVTYLDADLFFYSSPEPIFSEFVGHSVLIHGHRFPPSLKHLDEYGKYNVGLLCFRRDESSLEVLSWWRDRCNEWCYARAEDGKFGDQLYLDDWPERFSGVHVLEHVGAGVAPWNHEQYAYGVDAFGTALVDGWPLIFYHFHSFFFVTEGIVVPAKIPAYPMREEVVRLCVAPYLDSLIRGMAAIRKIVPDFCSGLENKNVLGPDLTFVARNELAPAIRNIGINHPTFDLGNGWECHASRQMTYPGVQPRTTYLFPESALAHKWLDGLKGLEIGPSAHNPFGLNTRNVGIRDEIYENEQLSLVGEAARLDIVARADDIPLPDESEDFILSSHVIEHCPDLIKTLVEWYRIVKCGGYIFMIVPHRYAAPSDRGRSLTDWPHILVDFQKSTTDLTEPEAGKFGHCHYHVFSPETMRDFIGRIFGSRLVLVDFQEFDDKLGNGFTLVYRKEIPNSASLPWDYVSHWKVPILNASHGIVVSAIVSTYNAEHFMRGCLEDLTGQTLFANGGMEIVVVDSASPQNEAAIVREFQALHGDRIIYIRTDVRESIYQAWNRAIRAARGRYITNANTDDRHRSDALEILAQELDSHPDVALAYADVFVTNLDNQAFDSHIRCGYHLRPDYMPEIMLSGCHMGPQPMWRKSIHDEIGYFSEDLRSAADYEFWCRTALRHQLLHIPEFLGLYYENPAGFCNADMGLSRKETAAILNTYAGHFSPPLRNYTNNLQYRGNASTRHYVNICMVTYNRLEFTSQAINALVLHTDFPYVLTVIDNASSDGTREYLLEQKRMGVIKNLVLLNENVGVAKASNLAWSLEPEAAYYLKLDNDIVIQKPGWLWEMIRVVEAVTEAGAVGYNFETTSYEAATAYGVQFRPKSNGNLGGACILIPRRTHDLLGYWCEDYGLYGEEDADYGARIRTAGLYNLYMEDELIGLHLPAGRAAIIDHTFTARDGYEENMHAEYRAWKDEARRLNVLSGRYIRNVEGYAQKGSAVYLDSAFVRAWHDKQSMQADENCHIIGDIQSDSTKQAGCGTGGAPVTMHSAKTKIGIFGSAPLVCACPALRLVSPLTYLHETEGLEAVNIATLLETAPESLEDELKSMSALVLQRSKIAFWPYRDFGPFLERTRTRLILEVDDAMMHAPETNPQYAFFQSMQHEFEEYFRHADLITVSTPYLKELYSHYNPNVVVLPNCIDTTIWPCEPPAQSTTEGLPIKILFSGTPSHVEDFRVLSTAIKRILEEFPQAVELIIWGNMIPEFAGHPSVRLIEQYVDNYASYAATLVTLKADIGIIPLQDTVFNRAKSAIKWLEYSACGIAGIFSNVGEYGDVMRHGKTGLMVENNDADWYAAIKELIVNRQLRSSIAREAYNDVMSGYTVAHNAHKWLEAYKVSGCI</sequence>
<dbReference type="GO" id="GO:0016757">
    <property type="term" value="F:glycosyltransferase activity"/>
    <property type="evidence" value="ECO:0007669"/>
    <property type="project" value="UniProtKB-KW"/>
</dbReference>
<dbReference type="EMBL" id="JAHDYS010000012">
    <property type="protein sequence ID" value="MBT1072720.1"/>
    <property type="molecule type" value="Genomic_DNA"/>
</dbReference>
<dbReference type="Pfam" id="PF00535">
    <property type="entry name" value="Glycos_transf_2"/>
    <property type="match status" value="2"/>
</dbReference>
<evidence type="ECO:0000259" key="2">
    <source>
        <dbReference type="Pfam" id="PF08241"/>
    </source>
</evidence>
<dbReference type="InterPro" id="IPR001173">
    <property type="entry name" value="Glyco_trans_2-like"/>
</dbReference>
<name>A0ABS5UAP5_9BACT</name>
<dbReference type="Pfam" id="PF08241">
    <property type="entry name" value="Methyltransf_11"/>
    <property type="match status" value="1"/>
</dbReference>
<evidence type="ECO:0000313" key="4">
    <source>
        <dbReference type="Proteomes" id="UP000784128"/>
    </source>
</evidence>
<keyword evidence="3" id="KW-0328">Glycosyltransferase</keyword>
<dbReference type="Pfam" id="PF13692">
    <property type="entry name" value="Glyco_trans_1_4"/>
    <property type="match status" value="1"/>
</dbReference>
<reference evidence="3 4" key="1">
    <citation type="submission" date="2021-05" db="EMBL/GenBank/DDBJ databases">
        <title>The draft genome of Geobacter chapellei DSM 13688.</title>
        <authorList>
            <person name="Xu Z."/>
            <person name="Masuda Y."/>
            <person name="Itoh H."/>
            <person name="Senoo K."/>
        </authorList>
    </citation>
    <scope>NUCLEOTIDE SEQUENCE [LARGE SCALE GENOMIC DNA]</scope>
    <source>
        <strain evidence="3 4">DSM 13688</strain>
    </source>
</reference>
<keyword evidence="3" id="KW-0808">Transferase</keyword>
<accession>A0ABS5UAP5</accession>